<dbReference type="InterPro" id="IPR008972">
    <property type="entry name" value="Cupredoxin"/>
</dbReference>
<keyword evidence="5 14" id="KW-0812">Transmembrane</keyword>
<keyword evidence="18" id="KW-0732">Signal</keyword>
<dbReference type="SUPFAM" id="SSF49503">
    <property type="entry name" value="Cupredoxins"/>
    <property type="match status" value="1"/>
</dbReference>
<dbReference type="PROSITE" id="PS50857">
    <property type="entry name" value="COX2_CUA"/>
    <property type="match status" value="1"/>
</dbReference>
<evidence type="ECO:0000256" key="5">
    <source>
        <dbReference type="ARBA" id="ARBA00022692"/>
    </source>
</evidence>
<feature type="domain" description="Cytochrome oxidase subunit II transmembrane region profile" evidence="20">
    <location>
        <begin position="91"/>
        <end position="187"/>
    </location>
</feature>
<comment type="cofactor">
    <cofactor evidence="15">
        <name>Cu cation</name>
        <dbReference type="ChEBI" id="CHEBI:23378"/>
    </cofactor>
    <text evidence="15">Binds a copper A center.</text>
</comment>
<reference evidence="21 22" key="1">
    <citation type="submission" date="2020-12" db="EMBL/GenBank/DDBJ databases">
        <title>Sphingomonas sp.</title>
        <authorList>
            <person name="Kim M.K."/>
        </authorList>
    </citation>
    <scope>NUCLEOTIDE SEQUENCE [LARGE SCALE GENOMIC DNA]</scope>
    <source>
        <strain evidence="21 22">BT552</strain>
    </source>
</reference>
<evidence type="ECO:0000256" key="3">
    <source>
        <dbReference type="ARBA" id="ARBA00022448"/>
    </source>
</evidence>
<evidence type="ECO:0000256" key="2">
    <source>
        <dbReference type="ARBA" id="ARBA00007866"/>
    </source>
</evidence>
<dbReference type="InterPro" id="IPR036257">
    <property type="entry name" value="Cyt_c_oxidase_su2_TM_sf"/>
</dbReference>
<evidence type="ECO:0000256" key="1">
    <source>
        <dbReference type="ARBA" id="ARBA00004141"/>
    </source>
</evidence>
<dbReference type="PROSITE" id="PS00078">
    <property type="entry name" value="COX2"/>
    <property type="match status" value="1"/>
</dbReference>
<dbReference type="Proteomes" id="UP000763641">
    <property type="component" value="Unassembled WGS sequence"/>
</dbReference>
<keyword evidence="6 15" id="KW-0479">Metal-binding</keyword>
<organism evidence="21 22">
    <name type="scientific">Sphingomonas longa</name>
    <dbReference type="NCBI Taxonomy" id="2778730"/>
    <lineage>
        <taxon>Bacteria</taxon>
        <taxon>Pseudomonadati</taxon>
        <taxon>Pseudomonadota</taxon>
        <taxon>Alphaproteobacteria</taxon>
        <taxon>Sphingomonadales</taxon>
        <taxon>Sphingomonadaceae</taxon>
        <taxon>Sphingomonas</taxon>
    </lineage>
</organism>
<dbReference type="Pfam" id="PF02790">
    <property type="entry name" value="COX2_TM"/>
    <property type="match status" value="1"/>
</dbReference>
<dbReference type="EC" id="7.1.1.9" evidence="15"/>
<evidence type="ECO:0000256" key="10">
    <source>
        <dbReference type="ARBA" id="ARBA00023008"/>
    </source>
</evidence>
<feature type="chain" id="PRO_5045048286" description="Cytochrome c oxidase subunit 2" evidence="18">
    <location>
        <begin position="32"/>
        <end position="397"/>
    </location>
</feature>
<comment type="subcellular location">
    <subcellularLocation>
        <location evidence="14">Cell membrane</location>
        <topology evidence="14">Multi-pass membrane protein</topology>
    </subcellularLocation>
    <subcellularLocation>
        <location evidence="1">Membrane</location>
        <topology evidence="1">Multi-pass membrane protein</topology>
    </subcellularLocation>
</comment>
<feature type="compositionally biased region" description="Low complexity" evidence="16">
    <location>
        <begin position="356"/>
        <end position="369"/>
    </location>
</feature>
<evidence type="ECO:0000259" key="20">
    <source>
        <dbReference type="PROSITE" id="PS50999"/>
    </source>
</evidence>
<dbReference type="EMBL" id="JAFEMC010000003">
    <property type="protein sequence ID" value="MBM6576704.1"/>
    <property type="molecule type" value="Genomic_DNA"/>
</dbReference>
<sequence>MGILGFKQIAMAAGLALAGLGASLGTVAAHAAPAPQVANAPAPAPQGAAAPAGVSNTAPTTAAATPPAAPESPLLAVDGAPGALPQAGIGQPTNGLFGLQPQVTRNGEFAHWMHNIILFPVITIISLFVLALLIWVMIRYRASRNPIPSKTSHNTAIEIIWTLLPVAILVLIALPSIGLLQAQFKPAPAGAVTLKAIGNQWYWTYQYPDNGGFEVTANLLKEKNEVSAGQRFRTDADGPRLLAADNRIVLPVGVPIRLITTANDVIHSWAVPAFWIKLDAIPGRLNETSFTIDRPGLYFGQCSELCGARHAYMPIAVEAVPPAQFAAWVRAKGGTMPGSKAPSSAVIPQPGAVGSAADKAATEATDAATGPTENATVAAPTAPQGATNNPATGNAGQ</sequence>
<keyword evidence="8 14" id="KW-0249">Electron transport</keyword>
<evidence type="ECO:0000256" key="17">
    <source>
        <dbReference type="SAM" id="Phobius"/>
    </source>
</evidence>
<keyword evidence="3 14" id="KW-0813">Transport</keyword>
<proteinExistence type="inferred from homology"/>
<keyword evidence="7" id="KW-1278">Translocase</keyword>
<keyword evidence="10 15" id="KW-0186">Copper</keyword>
<dbReference type="PROSITE" id="PS50999">
    <property type="entry name" value="COX2_TM"/>
    <property type="match status" value="1"/>
</dbReference>
<feature type="region of interest" description="Disordered" evidence="16">
    <location>
        <begin position="338"/>
        <end position="397"/>
    </location>
</feature>
<evidence type="ECO:0000256" key="18">
    <source>
        <dbReference type="SAM" id="SignalP"/>
    </source>
</evidence>
<evidence type="ECO:0000256" key="6">
    <source>
        <dbReference type="ARBA" id="ARBA00022723"/>
    </source>
</evidence>
<dbReference type="InterPro" id="IPR002429">
    <property type="entry name" value="CcO_II-like_C"/>
</dbReference>
<dbReference type="PANTHER" id="PTHR22888:SF9">
    <property type="entry name" value="CYTOCHROME C OXIDASE SUBUNIT 2"/>
    <property type="match status" value="1"/>
</dbReference>
<protein>
    <recommendedName>
        <fullName evidence="15">Cytochrome c oxidase subunit 2</fullName>
        <ecNumber evidence="15">7.1.1.9</ecNumber>
    </recommendedName>
</protein>
<keyword evidence="11 17" id="KW-0472">Membrane</keyword>
<evidence type="ECO:0000256" key="13">
    <source>
        <dbReference type="ARBA" id="ARBA00047816"/>
    </source>
</evidence>
<evidence type="ECO:0000256" key="8">
    <source>
        <dbReference type="ARBA" id="ARBA00022982"/>
    </source>
</evidence>
<dbReference type="RefSeq" id="WP_204198823.1">
    <property type="nucleotide sequence ID" value="NZ_JAFEMC010000003.1"/>
</dbReference>
<feature type="signal peptide" evidence="18">
    <location>
        <begin position="1"/>
        <end position="31"/>
    </location>
</feature>
<dbReference type="NCBIfam" id="TIGR02866">
    <property type="entry name" value="CoxB"/>
    <property type="match status" value="1"/>
</dbReference>
<evidence type="ECO:0000256" key="15">
    <source>
        <dbReference type="RuleBase" id="RU004024"/>
    </source>
</evidence>
<dbReference type="CDD" id="cd13912">
    <property type="entry name" value="CcO_II_C"/>
    <property type="match status" value="1"/>
</dbReference>
<evidence type="ECO:0000256" key="7">
    <source>
        <dbReference type="ARBA" id="ARBA00022967"/>
    </source>
</evidence>
<evidence type="ECO:0000256" key="12">
    <source>
        <dbReference type="ARBA" id="ARBA00024688"/>
    </source>
</evidence>
<keyword evidence="22" id="KW-1185">Reference proteome</keyword>
<dbReference type="InterPro" id="IPR014222">
    <property type="entry name" value="Cyt_c_oxidase_su2"/>
</dbReference>
<comment type="caution">
    <text evidence="21">The sequence shown here is derived from an EMBL/GenBank/DDBJ whole genome shotgun (WGS) entry which is preliminary data.</text>
</comment>
<evidence type="ECO:0000259" key="19">
    <source>
        <dbReference type="PROSITE" id="PS50857"/>
    </source>
</evidence>
<accession>A0ABS2D9I9</accession>
<dbReference type="InterPro" id="IPR034210">
    <property type="entry name" value="CcO_II_C"/>
</dbReference>
<dbReference type="Gene3D" id="1.10.287.90">
    <property type="match status" value="1"/>
</dbReference>
<evidence type="ECO:0000256" key="14">
    <source>
        <dbReference type="RuleBase" id="RU000456"/>
    </source>
</evidence>
<evidence type="ECO:0000256" key="11">
    <source>
        <dbReference type="ARBA" id="ARBA00023136"/>
    </source>
</evidence>
<evidence type="ECO:0000313" key="21">
    <source>
        <dbReference type="EMBL" id="MBM6576704.1"/>
    </source>
</evidence>
<feature type="compositionally biased region" description="Polar residues" evidence="16">
    <location>
        <begin position="384"/>
        <end position="397"/>
    </location>
</feature>
<dbReference type="PANTHER" id="PTHR22888">
    <property type="entry name" value="CYTOCHROME C OXIDASE, SUBUNIT II"/>
    <property type="match status" value="1"/>
</dbReference>
<dbReference type="InterPro" id="IPR001505">
    <property type="entry name" value="Copper_CuA"/>
</dbReference>
<feature type="transmembrane region" description="Helical" evidence="17">
    <location>
        <begin position="159"/>
        <end position="180"/>
    </location>
</feature>
<comment type="similarity">
    <text evidence="2 14">Belongs to the cytochrome c oxidase subunit 2 family.</text>
</comment>
<evidence type="ECO:0000256" key="4">
    <source>
        <dbReference type="ARBA" id="ARBA00022660"/>
    </source>
</evidence>
<dbReference type="SUPFAM" id="SSF81464">
    <property type="entry name" value="Cytochrome c oxidase subunit II-like, transmembrane region"/>
    <property type="match status" value="1"/>
</dbReference>
<evidence type="ECO:0000256" key="16">
    <source>
        <dbReference type="SAM" id="MobiDB-lite"/>
    </source>
</evidence>
<keyword evidence="9 17" id="KW-1133">Transmembrane helix</keyword>
<dbReference type="InterPro" id="IPR011759">
    <property type="entry name" value="Cyt_c_oxidase_su2_TM_dom"/>
</dbReference>
<name>A0ABS2D9I9_9SPHN</name>
<feature type="region of interest" description="Disordered" evidence="16">
    <location>
        <begin position="38"/>
        <end position="69"/>
    </location>
</feature>
<comment type="catalytic activity">
    <reaction evidence="13 15">
        <text>4 Fe(II)-[cytochrome c] + O2 + 8 H(+)(in) = 4 Fe(III)-[cytochrome c] + 2 H2O + 4 H(+)(out)</text>
        <dbReference type="Rhea" id="RHEA:11436"/>
        <dbReference type="Rhea" id="RHEA-COMP:10350"/>
        <dbReference type="Rhea" id="RHEA-COMP:14399"/>
        <dbReference type="ChEBI" id="CHEBI:15377"/>
        <dbReference type="ChEBI" id="CHEBI:15378"/>
        <dbReference type="ChEBI" id="CHEBI:15379"/>
        <dbReference type="ChEBI" id="CHEBI:29033"/>
        <dbReference type="ChEBI" id="CHEBI:29034"/>
        <dbReference type="EC" id="7.1.1.9"/>
    </reaction>
</comment>
<feature type="domain" description="Cytochrome oxidase subunit II copper A binding" evidence="19">
    <location>
        <begin position="189"/>
        <end position="331"/>
    </location>
</feature>
<evidence type="ECO:0000313" key="22">
    <source>
        <dbReference type="Proteomes" id="UP000763641"/>
    </source>
</evidence>
<feature type="compositionally biased region" description="Low complexity" evidence="16">
    <location>
        <begin position="38"/>
        <end position="66"/>
    </location>
</feature>
<dbReference type="Pfam" id="PF00116">
    <property type="entry name" value="COX2"/>
    <property type="match status" value="1"/>
</dbReference>
<dbReference type="PRINTS" id="PR01166">
    <property type="entry name" value="CYCOXIDASEII"/>
</dbReference>
<dbReference type="InterPro" id="IPR045187">
    <property type="entry name" value="CcO_II"/>
</dbReference>
<feature type="transmembrane region" description="Helical" evidence="17">
    <location>
        <begin position="116"/>
        <end position="138"/>
    </location>
</feature>
<evidence type="ECO:0000256" key="9">
    <source>
        <dbReference type="ARBA" id="ARBA00022989"/>
    </source>
</evidence>
<keyword evidence="4 14" id="KW-0679">Respiratory chain</keyword>
<dbReference type="Gene3D" id="2.60.40.420">
    <property type="entry name" value="Cupredoxins - blue copper proteins"/>
    <property type="match status" value="1"/>
</dbReference>
<gene>
    <name evidence="21" type="primary">coxB</name>
    <name evidence="21" type="ORF">ILT43_09985</name>
</gene>
<comment type="function">
    <text evidence="12 15">Subunits I and II form the functional core of the enzyme complex. Electrons originating in cytochrome c are transferred via heme a and Cu(A) to the binuclear center formed by heme a3 and Cu(B).</text>
</comment>